<dbReference type="Pfam" id="PF11008">
    <property type="entry name" value="DUF2846"/>
    <property type="match status" value="1"/>
</dbReference>
<protein>
    <submittedName>
        <fullName evidence="3">DUF2846 domain-containing protein</fullName>
    </submittedName>
</protein>
<organism evidence="3 4">
    <name type="scientific">Sphingobium cyanobacteriorum</name>
    <dbReference type="NCBI Taxonomy" id="3063954"/>
    <lineage>
        <taxon>Bacteria</taxon>
        <taxon>Pseudomonadati</taxon>
        <taxon>Pseudomonadota</taxon>
        <taxon>Alphaproteobacteria</taxon>
        <taxon>Sphingomonadales</taxon>
        <taxon>Sphingomonadaceae</taxon>
        <taxon>Sphingobium</taxon>
    </lineage>
</organism>
<keyword evidence="1" id="KW-0732">Signal</keyword>
<evidence type="ECO:0000313" key="3">
    <source>
        <dbReference type="EMBL" id="MDO7835380.1"/>
    </source>
</evidence>
<proteinExistence type="predicted"/>
<dbReference type="RefSeq" id="WP_304535793.1">
    <property type="nucleotide sequence ID" value="NZ_JAUQOM010000003.1"/>
</dbReference>
<sequence length="160" mass="16370">MKSHVILALVALGCATAAAAQDAPVAPAVPVAPAASVEPAAAVPAASDIPAGKGKIIFFRKGGLMGAAISCAVHEKGEKLTSLPPGKFAVVYAEPGIHEYSVKSEATDTLRLEIEPGETYYAKCNIQMGIMAGRPNLSPSDKAGFDAMSAKLKPVEVKAQ</sequence>
<evidence type="ECO:0000259" key="2">
    <source>
        <dbReference type="Pfam" id="PF11008"/>
    </source>
</evidence>
<feature type="signal peptide" evidence="1">
    <location>
        <begin position="1"/>
        <end position="20"/>
    </location>
</feature>
<dbReference type="InterPro" id="IPR022548">
    <property type="entry name" value="DUF2846"/>
</dbReference>
<dbReference type="Proteomes" id="UP001176471">
    <property type="component" value="Unassembled WGS sequence"/>
</dbReference>
<keyword evidence="4" id="KW-1185">Reference proteome</keyword>
<evidence type="ECO:0000256" key="1">
    <source>
        <dbReference type="SAM" id="SignalP"/>
    </source>
</evidence>
<name>A0ABT8ZLG0_9SPHN</name>
<dbReference type="EMBL" id="JAUQOM010000003">
    <property type="protein sequence ID" value="MDO7835380.1"/>
    <property type="molecule type" value="Genomic_DNA"/>
</dbReference>
<feature type="domain" description="DUF2846" evidence="2">
    <location>
        <begin position="51"/>
        <end position="129"/>
    </location>
</feature>
<accession>A0ABT8ZLG0</accession>
<comment type="caution">
    <text evidence="3">The sequence shown here is derived from an EMBL/GenBank/DDBJ whole genome shotgun (WGS) entry which is preliminary data.</text>
</comment>
<feature type="chain" id="PRO_5046431169" evidence="1">
    <location>
        <begin position="21"/>
        <end position="160"/>
    </location>
</feature>
<reference evidence="3" key="1">
    <citation type="submission" date="2023-07" db="EMBL/GenBank/DDBJ databases">
        <title>Bacterial whole genome sequence for Sphingobium sp. HBC34.</title>
        <authorList>
            <person name="Le V."/>
            <person name="Ko S.-R."/>
            <person name="Ahn C.-Y."/>
            <person name="Oh H.-M."/>
        </authorList>
    </citation>
    <scope>NUCLEOTIDE SEQUENCE</scope>
    <source>
        <strain evidence="3">HBC34</strain>
    </source>
</reference>
<gene>
    <name evidence="3" type="ORF">Q4610_10010</name>
</gene>
<evidence type="ECO:0000313" key="4">
    <source>
        <dbReference type="Proteomes" id="UP001176471"/>
    </source>
</evidence>